<dbReference type="Proteomes" id="UP000287651">
    <property type="component" value="Unassembled WGS sequence"/>
</dbReference>
<name>A0A426Y4N6_ENSVE</name>
<evidence type="ECO:0000313" key="2">
    <source>
        <dbReference type="Proteomes" id="UP000287651"/>
    </source>
</evidence>
<organism evidence="1 2">
    <name type="scientific">Ensete ventricosum</name>
    <name type="common">Abyssinian banana</name>
    <name type="synonym">Musa ensete</name>
    <dbReference type="NCBI Taxonomy" id="4639"/>
    <lineage>
        <taxon>Eukaryota</taxon>
        <taxon>Viridiplantae</taxon>
        <taxon>Streptophyta</taxon>
        <taxon>Embryophyta</taxon>
        <taxon>Tracheophyta</taxon>
        <taxon>Spermatophyta</taxon>
        <taxon>Magnoliopsida</taxon>
        <taxon>Liliopsida</taxon>
        <taxon>Zingiberales</taxon>
        <taxon>Musaceae</taxon>
        <taxon>Ensete</taxon>
    </lineage>
</organism>
<protein>
    <submittedName>
        <fullName evidence="1">Uncharacterized protein</fullName>
    </submittedName>
</protein>
<accession>A0A426Y4N6</accession>
<gene>
    <name evidence="1" type="ORF">B296_00042196</name>
</gene>
<sequence>MYFSVNNLLCVHFIWMEYSGWKTWTMLHTAPLLNGVKTDLLVSAKPTGPINEGGSRGIEKGPTL</sequence>
<evidence type="ECO:0000313" key="1">
    <source>
        <dbReference type="EMBL" id="RRT46725.1"/>
    </source>
</evidence>
<dbReference type="EMBL" id="AMZH03015003">
    <property type="protein sequence ID" value="RRT46725.1"/>
    <property type="molecule type" value="Genomic_DNA"/>
</dbReference>
<comment type="caution">
    <text evidence="1">The sequence shown here is derived from an EMBL/GenBank/DDBJ whole genome shotgun (WGS) entry which is preliminary data.</text>
</comment>
<dbReference type="AlphaFoldDB" id="A0A426Y4N6"/>
<proteinExistence type="predicted"/>
<reference evidence="1 2" key="1">
    <citation type="journal article" date="2014" name="Agronomy (Basel)">
        <title>A Draft Genome Sequence for Ensete ventricosum, the Drought-Tolerant Tree Against Hunger.</title>
        <authorList>
            <person name="Harrison J."/>
            <person name="Moore K.A."/>
            <person name="Paszkiewicz K."/>
            <person name="Jones T."/>
            <person name="Grant M."/>
            <person name="Ambacheew D."/>
            <person name="Muzemil S."/>
            <person name="Studholme D.J."/>
        </authorList>
    </citation>
    <scope>NUCLEOTIDE SEQUENCE [LARGE SCALE GENOMIC DNA]</scope>
</reference>